<gene>
    <name evidence="1" type="ORF">IV203_013467</name>
</gene>
<reference evidence="1" key="1">
    <citation type="journal article" date="2021" name="Sci. Rep.">
        <title>Diploid genomic architecture of Nitzschia inconspicua, an elite biomass production diatom.</title>
        <authorList>
            <person name="Oliver A."/>
            <person name="Podell S."/>
            <person name="Pinowska A."/>
            <person name="Traller J.C."/>
            <person name="Smith S.R."/>
            <person name="McClure R."/>
            <person name="Beliaev A."/>
            <person name="Bohutskyi P."/>
            <person name="Hill E.A."/>
            <person name="Rabines A."/>
            <person name="Zheng H."/>
            <person name="Allen L.Z."/>
            <person name="Kuo A."/>
            <person name="Grigoriev I.V."/>
            <person name="Allen A.E."/>
            <person name="Hazlebeck D."/>
            <person name="Allen E.E."/>
        </authorList>
    </citation>
    <scope>NUCLEOTIDE SEQUENCE</scope>
    <source>
        <strain evidence="1">Hildebrandi</strain>
    </source>
</reference>
<keyword evidence="2" id="KW-1185">Reference proteome</keyword>
<sequence>MVVLRTSLISSRTLWKPEGTFIPVIGLLVIESAMGKKTYFEFLEEEYQALSSELQTSLASANAEEQGSVSNNSASVIERQLSRCKAVYHQLKAESRGDAEFKERVQLYKIQLEALQGHFEQLTS</sequence>
<dbReference type="EMBL" id="JAGRRH010000001">
    <property type="protein sequence ID" value="KAG7374372.1"/>
    <property type="molecule type" value="Genomic_DNA"/>
</dbReference>
<organism evidence="1 2">
    <name type="scientific">Nitzschia inconspicua</name>
    <dbReference type="NCBI Taxonomy" id="303405"/>
    <lineage>
        <taxon>Eukaryota</taxon>
        <taxon>Sar</taxon>
        <taxon>Stramenopiles</taxon>
        <taxon>Ochrophyta</taxon>
        <taxon>Bacillariophyta</taxon>
        <taxon>Bacillariophyceae</taxon>
        <taxon>Bacillariophycidae</taxon>
        <taxon>Bacillariales</taxon>
        <taxon>Bacillariaceae</taxon>
        <taxon>Nitzschia</taxon>
    </lineage>
</organism>
<reference evidence="1" key="2">
    <citation type="submission" date="2021-04" db="EMBL/GenBank/DDBJ databases">
        <authorList>
            <person name="Podell S."/>
        </authorList>
    </citation>
    <scope>NUCLEOTIDE SEQUENCE</scope>
    <source>
        <strain evidence="1">Hildebrandi</strain>
    </source>
</reference>
<comment type="caution">
    <text evidence="1">The sequence shown here is derived from an EMBL/GenBank/DDBJ whole genome shotgun (WGS) entry which is preliminary data.</text>
</comment>
<name>A0A9K3M5D4_9STRA</name>
<protein>
    <submittedName>
        <fullName evidence="1">Uncharacterized protein</fullName>
    </submittedName>
</protein>
<evidence type="ECO:0000313" key="1">
    <source>
        <dbReference type="EMBL" id="KAG7374372.1"/>
    </source>
</evidence>
<dbReference type="Proteomes" id="UP000693970">
    <property type="component" value="Unassembled WGS sequence"/>
</dbReference>
<proteinExistence type="predicted"/>
<dbReference type="AlphaFoldDB" id="A0A9K3M5D4"/>
<accession>A0A9K3M5D4</accession>
<evidence type="ECO:0000313" key="2">
    <source>
        <dbReference type="Proteomes" id="UP000693970"/>
    </source>
</evidence>